<feature type="binding site" evidence="6">
    <location>
        <position position="171"/>
    </location>
    <ligand>
        <name>ATP</name>
        <dbReference type="ChEBI" id="CHEBI:30616"/>
    </ligand>
</feature>
<dbReference type="InterPro" id="IPR017441">
    <property type="entry name" value="Protein_kinase_ATP_BS"/>
</dbReference>
<dbReference type="GO" id="GO:0004674">
    <property type="term" value="F:protein serine/threonine kinase activity"/>
    <property type="evidence" value="ECO:0007669"/>
    <property type="project" value="UniProtKB-KW"/>
</dbReference>
<name>A0A4P6XXQ3_9ASCO</name>
<organism evidence="9 10">
    <name type="scientific">Metschnikowia aff. pulcherrima</name>
    <dbReference type="NCBI Taxonomy" id="2163413"/>
    <lineage>
        <taxon>Eukaryota</taxon>
        <taxon>Fungi</taxon>
        <taxon>Dikarya</taxon>
        <taxon>Ascomycota</taxon>
        <taxon>Saccharomycotina</taxon>
        <taxon>Pichiomycetes</taxon>
        <taxon>Metschnikowiaceae</taxon>
        <taxon>Metschnikowia</taxon>
    </lineage>
</organism>
<evidence type="ECO:0000256" key="7">
    <source>
        <dbReference type="RuleBase" id="RU000304"/>
    </source>
</evidence>
<sequence>MSEQSPMFHIPPPRRHPQNQKLLLSIPQPLLHGQSENLGKFASDLDASALNAPVPLPYMPQPAQKPLRRKPVPLDFTKIDGSHSHAPGIENPTENGDGIAEIEAKTEKLKISLDLAKEAPSVACLDDVTPEEWNCLANSNLITELSKLGEGNGGSVAKCVLKRGSPVFALKLINTDPNPDVQKQIIRELQYNRLCHSPNIVKYYGTFMVEKQLMIGIAMEYMGGGTLDAIYKRVLELDPTNRVSEKVLGKIAESVLKGLSYLHEQKIIHRDIKPSNILLDTKGNVKICDFGVSGDVVNSLATTFVGTQYYMAPERIMGQPYTVSCDVWLLGVTLLEVAQGRFPFVAQNLAPLGPIELLLLILECEPQLEDNLQEQIRWLDSFRNFLGYCLKKTASDRPPPLQILRHPWCVGQLRYSVNMEKFVRKVWGA</sequence>
<reference evidence="10" key="1">
    <citation type="submission" date="2019-03" db="EMBL/GenBank/DDBJ databases">
        <title>Snf2 controls pulcherriminic acid biosynthesis and connects pigmentation and antifungal activity of the yeast Metschnikowia pulcherrima.</title>
        <authorList>
            <person name="Gore-Lloyd D."/>
            <person name="Sumann I."/>
            <person name="Brachmann A.O."/>
            <person name="Schneeberger K."/>
            <person name="Ortiz-Merino R.A."/>
            <person name="Moreno-Beltran M."/>
            <person name="Schlaefli M."/>
            <person name="Kirner P."/>
            <person name="Santos Kron A."/>
            <person name="Wolfe K.H."/>
            <person name="Piel J."/>
            <person name="Ahrens C.H."/>
            <person name="Henk D."/>
            <person name="Freimoser F.M."/>
        </authorList>
    </citation>
    <scope>NUCLEOTIDE SEQUENCE [LARGE SCALE GENOMIC DNA]</scope>
    <source>
        <strain evidence="10">APC 1.2</strain>
    </source>
</reference>
<dbReference type="InterPro" id="IPR011009">
    <property type="entry name" value="Kinase-like_dom_sf"/>
</dbReference>
<evidence type="ECO:0000256" key="6">
    <source>
        <dbReference type="PROSITE-ProRule" id="PRU10141"/>
    </source>
</evidence>
<accession>A0A4P6XXQ3</accession>
<keyword evidence="4 6" id="KW-0067">ATP-binding</keyword>
<evidence type="ECO:0000259" key="8">
    <source>
        <dbReference type="PROSITE" id="PS50011"/>
    </source>
</evidence>
<dbReference type="SMART" id="SM00220">
    <property type="entry name" value="S_TKc"/>
    <property type="match status" value="1"/>
</dbReference>
<dbReference type="PANTHER" id="PTHR47448">
    <property type="entry name" value="DUAL SPECIFICITY MITOGEN-ACTIVATED PROTEIN KINASE KINASE DSOR1-LIKE PROTEIN"/>
    <property type="match status" value="1"/>
</dbReference>
<evidence type="ECO:0000256" key="1">
    <source>
        <dbReference type="ARBA" id="ARBA00022679"/>
    </source>
</evidence>
<keyword evidence="1" id="KW-0808">Transferase</keyword>
<dbReference type="GO" id="GO:0000165">
    <property type="term" value="P:MAPK cascade"/>
    <property type="evidence" value="ECO:0007669"/>
    <property type="project" value="UniProtKB-ARBA"/>
</dbReference>
<evidence type="ECO:0000256" key="5">
    <source>
        <dbReference type="ARBA" id="ARBA00038035"/>
    </source>
</evidence>
<dbReference type="SUPFAM" id="SSF56112">
    <property type="entry name" value="Protein kinase-like (PK-like)"/>
    <property type="match status" value="1"/>
</dbReference>
<comment type="similarity">
    <text evidence="5">Belongs to the protein kinase superfamily. STE Ser/Thr protein kinase family. MAP kinase kinase subfamily.</text>
</comment>
<dbReference type="PROSITE" id="PS50011">
    <property type="entry name" value="PROTEIN_KINASE_DOM"/>
    <property type="match status" value="1"/>
</dbReference>
<keyword evidence="10" id="KW-1185">Reference proteome</keyword>
<evidence type="ECO:0000256" key="2">
    <source>
        <dbReference type="ARBA" id="ARBA00022741"/>
    </source>
</evidence>
<protein>
    <submittedName>
        <fullName evidence="9">Mitogen-activated protein kinase kinase</fullName>
    </submittedName>
</protein>
<dbReference type="PANTHER" id="PTHR47448:SF5">
    <property type="entry name" value="MITOGEN-ACTIVATED PROTEIN KINASE KINAE MKK2"/>
    <property type="match status" value="1"/>
</dbReference>
<dbReference type="FunFam" id="1.10.510.10:FF:000263">
    <property type="entry name" value="MAP kinase skh1/pek1"/>
    <property type="match status" value="1"/>
</dbReference>
<keyword evidence="7" id="KW-0723">Serine/threonine-protein kinase</keyword>
<dbReference type="InterPro" id="IPR000719">
    <property type="entry name" value="Prot_kinase_dom"/>
</dbReference>
<feature type="domain" description="Protein kinase" evidence="8">
    <location>
        <begin position="142"/>
        <end position="409"/>
    </location>
</feature>
<keyword evidence="3 9" id="KW-0418">Kinase</keyword>
<dbReference type="GO" id="GO:0030447">
    <property type="term" value="P:filamentous growth"/>
    <property type="evidence" value="ECO:0007669"/>
    <property type="project" value="UniProtKB-ARBA"/>
</dbReference>
<evidence type="ECO:0000256" key="3">
    <source>
        <dbReference type="ARBA" id="ARBA00022777"/>
    </source>
</evidence>
<dbReference type="Gene3D" id="3.30.200.20">
    <property type="entry name" value="Phosphorylase Kinase, domain 1"/>
    <property type="match status" value="1"/>
</dbReference>
<dbReference type="Proteomes" id="UP000292447">
    <property type="component" value="Chromosome VII"/>
</dbReference>
<dbReference type="Pfam" id="PF00069">
    <property type="entry name" value="Pkinase"/>
    <property type="match status" value="1"/>
</dbReference>
<keyword evidence="2 6" id="KW-0547">Nucleotide-binding</keyword>
<evidence type="ECO:0000313" key="10">
    <source>
        <dbReference type="Proteomes" id="UP000292447"/>
    </source>
</evidence>
<dbReference type="Gene3D" id="1.10.510.10">
    <property type="entry name" value="Transferase(Phosphotransferase) domain 1"/>
    <property type="match status" value="1"/>
</dbReference>
<proteinExistence type="inferred from homology"/>
<dbReference type="STRING" id="2163413.A0A4P6XXQ3"/>
<evidence type="ECO:0000313" key="9">
    <source>
        <dbReference type="EMBL" id="QBM90981.1"/>
    </source>
</evidence>
<dbReference type="AlphaFoldDB" id="A0A4P6XXQ3"/>
<dbReference type="InterPro" id="IPR008271">
    <property type="entry name" value="Ser/Thr_kinase_AS"/>
</dbReference>
<dbReference type="GO" id="GO:0005524">
    <property type="term" value="F:ATP binding"/>
    <property type="evidence" value="ECO:0007669"/>
    <property type="project" value="UniProtKB-UniRule"/>
</dbReference>
<dbReference type="EMBL" id="CP034462">
    <property type="protein sequence ID" value="QBM90981.1"/>
    <property type="molecule type" value="Genomic_DNA"/>
</dbReference>
<evidence type="ECO:0000256" key="4">
    <source>
        <dbReference type="ARBA" id="ARBA00022840"/>
    </source>
</evidence>
<dbReference type="PROSITE" id="PS00107">
    <property type="entry name" value="PROTEIN_KINASE_ATP"/>
    <property type="match status" value="1"/>
</dbReference>
<gene>
    <name evidence="9" type="primary">MPUL0G00210</name>
    <name evidence="9" type="ORF">METSCH_G00210</name>
</gene>
<dbReference type="PROSITE" id="PS00108">
    <property type="entry name" value="PROTEIN_KINASE_ST"/>
    <property type="match status" value="1"/>
</dbReference>
<dbReference type="InterPro" id="IPR050915">
    <property type="entry name" value="MAP_kinase_kinase"/>
</dbReference>